<dbReference type="InterPro" id="IPR017853">
    <property type="entry name" value="GH"/>
</dbReference>
<comment type="caution">
    <text evidence="3">The sequence shown here is derived from an EMBL/GenBank/DDBJ whole genome shotgun (WGS) entry which is preliminary data.</text>
</comment>
<dbReference type="OrthoDB" id="163438at2759"/>
<dbReference type="Proteomes" id="UP000838763">
    <property type="component" value="Unassembled WGS sequence"/>
</dbReference>
<proteinExistence type="predicted"/>
<dbReference type="InterPro" id="IPR031728">
    <property type="entry name" value="GlcAase_C"/>
</dbReference>
<evidence type="ECO:0000256" key="1">
    <source>
        <dbReference type="SAM" id="SignalP"/>
    </source>
</evidence>
<dbReference type="PANTHER" id="PTHR36183:SF2">
    <property type="entry name" value="BETA-GLUCURONIDASE C-TERMINAL DOMAIN-CONTAINING PROTEIN"/>
    <property type="match status" value="1"/>
</dbReference>
<feature type="chain" id="PRO_5040141360" description="Beta-glucuronidase C-terminal domain-containing protein" evidence="1">
    <location>
        <begin position="22"/>
        <end position="499"/>
    </location>
</feature>
<evidence type="ECO:0000259" key="2">
    <source>
        <dbReference type="Pfam" id="PF16862"/>
    </source>
</evidence>
<dbReference type="EMBL" id="CALLCH030000002">
    <property type="protein sequence ID" value="CAI4211632.1"/>
    <property type="molecule type" value="Genomic_DNA"/>
</dbReference>
<evidence type="ECO:0000313" key="4">
    <source>
        <dbReference type="Proteomes" id="UP000838763"/>
    </source>
</evidence>
<dbReference type="AlphaFoldDB" id="A0A9P1M8G9"/>
<accession>A0A9P1M8G9</accession>
<reference evidence="3" key="1">
    <citation type="submission" date="2022-11" db="EMBL/GenBank/DDBJ databases">
        <authorList>
            <person name="Scott C."/>
            <person name="Bruce N."/>
        </authorList>
    </citation>
    <scope>NUCLEOTIDE SEQUENCE</scope>
</reference>
<sequence>MARGQLLVSGILALCTTLCHAADDIKTLRVPDGPGPAAPVVGGSFVSYSIEFANFHDFVGNASHPNDLTLRLVQNLANVAGSYPRIRIGGSTANRATYVPDQEQAILLNFTTPGADQPTSLTWGPSWLRGFDVLPSKVKYTLGLPFNSGAAGEENTLASAKAAYGGLQDKLYAFQIGNEFDAIWAKQWLERSEAVMDMLSSSFNRGRDPIFQTGVFVPPGSITSDTSWTPQAAIENGVTSQGTVNSFSIHQYFGAACYATPTLASSILNHTWLETNMKFHEVTSNFMTLHGIKYIIGETNSIACQGLAGVSDVFGSALWAVDYALYAASLNVSSLHFHMGTGYRYSAWQPRLNGTTLPGPRPLYYGHLVAAEALAGGNKQVKILASEPSFSAYGIYTNGDAQKLRHIVLVDLREHLSSATARPTTRIRKGQVITAKRLSAPGVDARTDIEWAGQRVSDEGNVEGEVVLETVKGGDVELAAGEVVMLSFTPRCKSGHTRS</sequence>
<keyword evidence="4" id="KW-1185">Reference proteome</keyword>
<feature type="domain" description="Beta-glucuronidase C-terminal" evidence="2">
    <location>
        <begin position="392"/>
        <end position="485"/>
    </location>
</feature>
<name>A0A9P1M8G9_9PEZI</name>
<dbReference type="SUPFAM" id="SSF51445">
    <property type="entry name" value="(Trans)glycosidases"/>
    <property type="match status" value="1"/>
</dbReference>
<dbReference type="Gene3D" id="3.20.20.80">
    <property type="entry name" value="Glycosidases"/>
    <property type="match status" value="1"/>
</dbReference>
<gene>
    <name evidence="3" type="ORF">PPNO1_LOCUS1408</name>
</gene>
<protein>
    <recommendedName>
        <fullName evidence="2">Beta-glucuronidase C-terminal domain-containing protein</fullName>
    </recommendedName>
</protein>
<dbReference type="PANTHER" id="PTHR36183">
    <property type="entry name" value="BETA-GLUCURONIDASE"/>
    <property type="match status" value="1"/>
</dbReference>
<organism evidence="3 4">
    <name type="scientific">Parascedosporium putredinis</name>
    <dbReference type="NCBI Taxonomy" id="1442378"/>
    <lineage>
        <taxon>Eukaryota</taxon>
        <taxon>Fungi</taxon>
        <taxon>Dikarya</taxon>
        <taxon>Ascomycota</taxon>
        <taxon>Pezizomycotina</taxon>
        <taxon>Sordariomycetes</taxon>
        <taxon>Hypocreomycetidae</taxon>
        <taxon>Microascales</taxon>
        <taxon>Microascaceae</taxon>
        <taxon>Parascedosporium</taxon>
    </lineage>
</organism>
<dbReference type="InterPro" id="IPR052974">
    <property type="entry name" value="GH79_Enzymes"/>
</dbReference>
<keyword evidence="1" id="KW-0732">Signal</keyword>
<feature type="signal peptide" evidence="1">
    <location>
        <begin position="1"/>
        <end position="21"/>
    </location>
</feature>
<dbReference type="Pfam" id="PF16862">
    <property type="entry name" value="Glyco_hydro_79C"/>
    <property type="match status" value="1"/>
</dbReference>
<evidence type="ECO:0000313" key="3">
    <source>
        <dbReference type="EMBL" id="CAI4211632.1"/>
    </source>
</evidence>